<protein>
    <submittedName>
        <fullName evidence="2">Uncharacterized protein</fullName>
    </submittedName>
</protein>
<accession>A0A6P8AMT3</accession>
<reference evidence="2" key="3">
    <citation type="submission" date="2025-08" db="UniProtKB">
        <authorList>
            <consortium name="RefSeq"/>
        </authorList>
    </citation>
    <scope>IDENTIFICATION</scope>
    <source>
        <strain evidence="2">NI907</strain>
    </source>
</reference>
<dbReference type="KEGG" id="pgri:PgNI_12287"/>
<name>A0A6P8AMT3_PYRGI</name>
<reference evidence="2" key="1">
    <citation type="journal article" date="2019" name="Mol. Biol. Evol.">
        <title>Blast fungal genomes show frequent chromosomal changes, gene gains and losses, and effector gene turnover.</title>
        <authorList>
            <person name="Gomez Luciano L.B."/>
            <person name="Jason Tsai I."/>
            <person name="Chuma I."/>
            <person name="Tosa Y."/>
            <person name="Chen Y.H."/>
            <person name="Li J.Y."/>
            <person name="Li M.Y."/>
            <person name="Jade Lu M.Y."/>
            <person name="Nakayashiki H."/>
            <person name="Li W.H."/>
        </authorList>
    </citation>
    <scope>NUCLEOTIDE SEQUENCE</scope>
    <source>
        <strain evidence="2">NI907</strain>
    </source>
</reference>
<evidence type="ECO:0000313" key="1">
    <source>
        <dbReference type="Proteomes" id="UP000515153"/>
    </source>
</evidence>
<sequence>MRRKKLRVVNVRARRPLERKWPPNRQILLESFLDYTLPFATVDHSPTKRICDRRAAFDAKSQIACPISMSEDRHVALSHLEPLDPKAMFVATTDKTTNLAHGSSATVFENKKLPEIESSVVPPARDRTVTIEARKDGDINHTSSRPYV</sequence>
<dbReference type="GeneID" id="41967145"/>
<gene>
    <name evidence="2" type="ORF">PgNI_12287</name>
</gene>
<dbReference type="RefSeq" id="XP_030976215.1">
    <property type="nucleotide sequence ID" value="XM_031132240.1"/>
</dbReference>
<organism evidence="1 2">
    <name type="scientific">Pyricularia grisea</name>
    <name type="common">Crabgrass-specific blast fungus</name>
    <name type="synonym">Magnaporthe grisea</name>
    <dbReference type="NCBI Taxonomy" id="148305"/>
    <lineage>
        <taxon>Eukaryota</taxon>
        <taxon>Fungi</taxon>
        <taxon>Dikarya</taxon>
        <taxon>Ascomycota</taxon>
        <taxon>Pezizomycotina</taxon>
        <taxon>Sordariomycetes</taxon>
        <taxon>Sordariomycetidae</taxon>
        <taxon>Magnaporthales</taxon>
        <taxon>Pyriculariaceae</taxon>
        <taxon>Pyricularia</taxon>
    </lineage>
</organism>
<proteinExistence type="predicted"/>
<dbReference type="Proteomes" id="UP000515153">
    <property type="component" value="Unplaced"/>
</dbReference>
<evidence type="ECO:0000313" key="2">
    <source>
        <dbReference type="RefSeq" id="XP_030976215.1"/>
    </source>
</evidence>
<reference evidence="2" key="2">
    <citation type="submission" date="2019-10" db="EMBL/GenBank/DDBJ databases">
        <authorList>
            <consortium name="NCBI Genome Project"/>
        </authorList>
    </citation>
    <scope>NUCLEOTIDE SEQUENCE</scope>
    <source>
        <strain evidence="2">NI907</strain>
    </source>
</reference>
<dbReference type="AlphaFoldDB" id="A0A6P8AMT3"/>
<keyword evidence="1" id="KW-1185">Reference proteome</keyword>